<accession>A0AAD4CC61</accession>
<dbReference type="Proteomes" id="UP001194746">
    <property type="component" value="Unassembled WGS sequence"/>
</dbReference>
<dbReference type="CDD" id="cd09917">
    <property type="entry name" value="F-box_SF"/>
    <property type="match status" value="1"/>
</dbReference>
<organism evidence="2 3">
    <name type="scientific">Aspergillus nanangensis</name>
    <dbReference type="NCBI Taxonomy" id="2582783"/>
    <lineage>
        <taxon>Eukaryota</taxon>
        <taxon>Fungi</taxon>
        <taxon>Dikarya</taxon>
        <taxon>Ascomycota</taxon>
        <taxon>Pezizomycotina</taxon>
        <taxon>Eurotiomycetes</taxon>
        <taxon>Eurotiomycetidae</taxon>
        <taxon>Eurotiales</taxon>
        <taxon>Aspergillaceae</taxon>
        <taxon>Aspergillus</taxon>
        <taxon>Aspergillus subgen. Circumdati</taxon>
    </lineage>
</organism>
<name>A0AAD4CC61_ASPNN</name>
<comment type="caution">
    <text evidence="2">The sequence shown here is derived from an EMBL/GenBank/DDBJ whole genome shotgun (WGS) entry which is preliminary data.</text>
</comment>
<dbReference type="AlphaFoldDB" id="A0AAD4CC61"/>
<gene>
    <name evidence="2" type="ORF">FE257_002825</name>
</gene>
<evidence type="ECO:0000313" key="2">
    <source>
        <dbReference type="EMBL" id="KAF9883759.1"/>
    </source>
</evidence>
<keyword evidence="3" id="KW-1185">Reference proteome</keyword>
<dbReference type="Pfam" id="PF00646">
    <property type="entry name" value="F-box"/>
    <property type="match status" value="1"/>
</dbReference>
<dbReference type="PROSITE" id="PS50181">
    <property type="entry name" value="FBOX"/>
    <property type="match status" value="1"/>
</dbReference>
<feature type="domain" description="F-box" evidence="1">
    <location>
        <begin position="2"/>
        <end position="49"/>
    </location>
</feature>
<reference evidence="2" key="2">
    <citation type="submission" date="2020-02" db="EMBL/GenBank/DDBJ databases">
        <authorList>
            <person name="Gilchrist C.L.M."/>
            <person name="Chooi Y.-H."/>
        </authorList>
    </citation>
    <scope>NUCLEOTIDE SEQUENCE</scope>
    <source>
        <strain evidence="2">MST-FP2251</strain>
    </source>
</reference>
<sequence length="295" mass="33820">MNPHLFRLPTETICAIVAELDPFDAVRLSQTSGRLRKLVKDYQIYWHQYHFVAADDFIGARRGCLVTLFNHLVTFPGPRTDVTLLESICRLLQAECPQKILHYKAILVQIRDIDYTEAVLRHVRAITEHSLSYFSSTGLFEDMRQGLELLEIISPVSMQRDSLSQWIVPLQESVIEAAYAGASQEAAQGIQLLENIGQKTGHKIDNTQWIVPLEKSLTQSASLGHWRKFQSTSKILDYIAFHEQKVVDYHKWVNPVMQSIARSRILRAWDSMAMGYTVLNEVHSKRKWKSILSDA</sequence>
<evidence type="ECO:0000259" key="1">
    <source>
        <dbReference type="PROSITE" id="PS50181"/>
    </source>
</evidence>
<dbReference type="EMBL" id="VCAU01000149">
    <property type="protein sequence ID" value="KAF9883759.1"/>
    <property type="molecule type" value="Genomic_DNA"/>
</dbReference>
<dbReference type="SUPFAM" id="SSF81383">
    <property type="entry name" value="F-box domain"/>
    <property type="match status" value="1"/>
</dbReference>
<reference evidence="2" key="1">
    <citation type="journal article" date="2019" name="Beilstein J. Org. Chem.">
        <title>Nanangenines: drimane sesquiterpenoids as the dominant metabolite cohort of a novel Australian fungus, Aspergillus nanangensis.</title>
        <authorList>
            <person name="Lacey H.J."/>
            <person name="Gilchrist C.L.M."/>
            <person name="Crombie A."/>
            <person name="Kalaitzis J.A."/>
            <person name="Vuong D."/>
            <person name="Rutledge P.J."/>
            <person name="Turner P."/>
            <person name="Pitt J.I."/>
            <person name="Lacey E."/>
            <person name="Chooi Y.H."/>
            <person name="Piggott A.M."/>
        </authorList>
    </citation>
    <scope>NUCLEOTIDE SEQUENCE</scope>
    <source>
        <strain evidence="2">MST-FP2251</strain>
    </source>
</reference>
<dbReference type="InterPro" id="IPR001810">
    <property type="entry name" value="F-box_dom"/>
</dbReference>
<protein>
    <recommendedName>
        <fullName evidence="1">F-box domain-containing protein</fullName>
    </recommendedName>
</protein>
<proteinExistence type="predicted"/>
<evidence type="ECO:0000313" key="3">
    <source>
        <dbReference type="Proteomes" id="UP001194746"/>
    </source>
</evidence>
<dbReference type="InterPro" id="IPR036047">
    <property type="entry name" value="F-box-like_dom_sf"/>
</dbReference>